<dbReference type="InterPro" id="IPR041118">
    <property type="entry name" value="Rx_N"/>
</dbReference>
<dbReference type="PANTHER" id="PTHR23155">
    <property type="entry name" value="DISEASE RESISTANCE PROTEIN RP"/>
    <property type="match status" value="1"/>
</dbReference>
<organism evidence="11 12">
    <name type="scientific">Olea europaea subsp. europaea</name>
    <dbReference type="NCBI Taxonomy" id="158383"/>
    <lineage>
        <taxon>Eukaryota</taxon>
        <taxon>Viridiplantae</taxon>
        <taxon>Streptophyta</taxon>
        <taxon>Embryophyta</taxon>
        <taxon>Tracheophyta</taxon>
        <taxon>Spermatophyta</taxon>
        <taxon>Magnoliopsida</taxon>
        <taxon>eudicotyledons</taxon>
        <taxon>Gunneridae</taxon>
        <taxon>Pentapetalae</taxon>
        <taxon>asterids</taxon>
        <taxon>lamiids</taxon>
        <taxon>Lamiales</taxon>
        <taxon>Oleaceae</taxon>
        <taxon>Oleeae</taxon>
        <taxon>Olea</taxon>
    </lineage>
</organism>
<gene>
    <name evidence="11" type="ORF">OLEA9_A043327</name>
</gene>
<dbReference type="FunFam" id="1.10.10.10:FF:000322">
    <property type="entry name" value="Probable disease resistance protein At1g63360"/>
    <property type="match status" value="1"/>
</dbReference>
<evidence type="ECO:0000313" key="11">
    <source>
        <dbReference type="EMBL" id="CAA2989592.1"/>
    </source>
</evidence>
<sequence>MAESAALTAVINQAVQIGANLIVETGSRLYRLKEDIEWIEGQMRHFKSCLKDAESKQGGSHEVANLIIDMKELALDIEYILDTYLPEIESHKGKGPFRFVKHAACILCYGFTKNTFALKIEKIKRRAQEIEATRERCRINLDTDGGNADMDVWDRRKKFLVATDSIIVGREDTFQELKGKLTNSNSACKMICVVGEAGVGKTTICKKIYTDMRKEFTSAALVYVSNEPRVQDLLLEIAKQVGLEKEKRNEDLEVNLCSLLNENRCLIFLDDIWTTEAWDDLKNVIPMNSRNGSRIIITSRRTDVGRYIGGENSLNELKLLDKEKSWELFFKLMKSSSENTNEIFPSIELEDIAKMIVERCGGLPLAIVVAVGMLRQRRRNKHAWNEVLKILSTSTENNCSKILSLSYKDLPPDLRPFFLYFGLFPEDEEISVSDLTKAWIAEKLIRDDGNQNPDDIAAAKLEMLSDRNLIQVSMRNFDGSVKRCRIHDLLLVLCIETAKENNFFCTRHDIHSNSFSTLRRLTIDNTSQYSISNSKTPKLRTLFYFSNLEEEWSLIPNEIGNLSSLTYLKLSGKFERMPSTIRNLKKLVTLDASQALFDIFPRTIFRMKNLKHLLCFLDYRFEYNTSTILNVRDEVYLPNIETLYWVPGTILKASSLQKLSNLRELGLYEINDQLIDVISGKTPILEKLQHLHLNTPELKRLNLSHYDHLAKLSLVLSRDFQCTLDTIEFPPNLIYLNLQDMIFTEDPMKILKELPSLEILSLFYCTYSNSIALDFSGANSFPELQVLEFDGTEIPELIVDQTGMPKLCKFVCYQKHLNVPDRLREIMVEP</sequence>
<feature type="domain" description="NB-ARC" evidence="7">
    <location>
        <begin position="171"/>
        <end position="331"/>
    </location>
</feature>
<evidence type="ECO:0000256" key="6">
    <source>
        <dbReference type="ARBA" id="ARBA00022840"/>
    </source>
</evidence>
<dbReference type="Gramene" id="OE9A043327T2">
    <property type="protein sequence ID" value="OE9A043327C2"/>
    <property type="gene ID" value="OE9A043327"/>
</dbReference>
<dbReference type="GO" id="GO:0043531">
    <property type="term" value="F:ADP binding"/>
    <property type="evidence" value="ECO:0007669"/>
    <property type="project" value="InterPro"/>
</dbReference>
<reference evidence="11 12" key="1">
    <citation type="submission" date="2019-12" db="EMBL/GenBank/DDBJ databases">
        <authorList>
            <person name="Alioto T."/>
            <person name="Alioto T."/>
            <person name="Gomez Garrido J."/>
        </authorList>
    </citation>
    <scope>NUCLEOTIDE SEQUENCE [LARGE SCALE GENOMIC DNA]</scope>
</reference>
<dbReference type="Pfam" id="PF23559">
    <property type="entry name" value="WHD_DRP"/>
    <property type="match status" value="1"/>
</dbReference>
<keyword evidence="5" id="KW-0611">Plant defense</keyword>
<comment type="similarity">
    <text evidence="1">Belongs to the disease resistance NB-LRR family.</text>
</comment>
<dbReference type="FunFam" id="3.40.50.300:FF:001091">
    <property type="entry name" value="Probable disease resistance protein At1g61300"/>
    <property type="match status" value="1"/>
</dbReference>
<dbReference type="Proteomes" id="UP000594638">
    <property type="component" value="Unassembled WGS sequence"/>
</dbReference>
<dbReference type="InterPro" id="IPR027417">
    <property type="entry name" value="P-loop_NTPase"/>
</dbReference>
<keyword evidence="2" id="KW-0433">Leucine-rich repeat</keyword>
<dbReference type="InterPro" id="IPR002182">
    <property type="entry name" value="NB-ARC"/>
</dbReference>
<proteinExistence type="inferred from homology"/>
<evidence type="ECO:0000256" key="5">
    <source>
        <dbReference type="ARBA" id="ARBA00022821"/>
    </source>
</evidence>
<feature type="domain" description="Disease resistance N-terminal" evidence="8">
    <location>
        <begin position="10"/>
        <end position="98"/>
    </location>
</feature>
<feature type="domain" description="Disease resistance R13L4/SHOC-2-like LRR" evidence="10">
    <location>
        <begin position="546"/>
        <end position="811"/>
    </location>
</feature>
<dbReference type="InterPro" id="IPR038005">
    <property type="entry name" value="RX-like_CC"/>
</dbReference>
<dbReference type="SUPFAM" id="SSF52058">
    <property type="entry name" value="L domain-like"/>
    <property type="match status" value="1"/>
</dbReference>
<dbReference type="InterPro" id="IPR042197">
    <property type="entry name" value="Apaf_helical"/>
</dbReference>
<protein>
    <submittedName>
        <fullName evidence="11">Disease resistance RPP13-like</fullName>
    </submittedName>
</protein>
<dbReference type="Pfam" id="PF23598">
    <property type="entry name" value="LRR_14"/>
    <property type="match status" value="1"/>
</dbReference>
<evidence type="ECO:0000259" key="9">
    <source>
        <dbReference type="Pfam" id="PF23559"/>
    </source>
</evidence>
<dbReference type="InterPro" id="IPR044974">
    <property type="entry name" value="Disease_R_plants"/>
</dbReference>
<dbReference type="PRINTS" id="PR00364">
    <property type="entry name" value="DISEASERSIST"/>
</dbReference>
<keyword evidence="6" id="KW-0067">ATP-binding</keyword>
<dbReference type="Gene3D" id="3.40.50.300">
    <property type="entry name" value="P-loop containing nucleotide triphosphate hydrolases"/>
    <property type="match status" value="1"/>
</dbReference>
<dbReference type="InterPro" id="IPR032675">
    <property type="entry name" value="LRR_dom_sf"/>
</dbReference>
<evidence type="ECO:0000256" key="1">
    <source>
        <dbReference type="ARBA" id="ARBA00008894"/>
    </source>
</evidence>
<dbReference type="GO" id="GO:0005524">
    <property type="term" value="F:ATP binding"/>
    <property type="evidence" value="ECO:0007669"/>
    <property type="project" value="UniProtKB-KW"/>
</dbReference>
<evidence type="ECO:0000256" key="3">
    <source>
        <dbReference type="ARBA" id="ARBA00022737"/>
    </source>
</evidence>
<dbReference type="AlphaFoldDB" id="A0A8S0SD60"/>
<dbReference type="Gramene" id="OE9A043327T3">
    <property type="protein sequence ID" value="OE9A043327C3"/>
    <property type="gene ID" value="OE9A043327"/>
</dbReference>
<feature type="domain" description="Disease resistance protein winged helix" evidence="9">
    <location>
        <begin position="423"/>
        <end position="491"/>
    </location>
</feature>
<accession>A0A8S0SD60</accession>
<evidence type="ECO:0000259" key="7">
    <source>
        <dbReference type="Pfam" id="PF00931"/>
    </source>
</evidence>
<keyword evidence="3" id="KW-0677">Repeat</keyword>
<dbReference type="Gene3D" id="1.20.5.4130">
    <property type="match status" value="1"/>
</dbReference>
<dbReference type="CDD" id="cd14798">
    <property type="entry name" value="RX-CC_like"/>
    <property type="match status" value="1"/>
</dbReference>
<dbReference type="OrthoDB" id="1303165at2759"/>
<dbReference type="InterPro" id="IPR058922">
    <property type="entry name" value="WHD_DRP"/>
</dbReference>
<evidence type="ECO:0000256" key="2">
    <source>
        <dbReference type="ARBA" id="ARBA00022614"/>
    </source>
</evidence>
<evidence type="ECO:0000259" key="8">
    <source>
        <dbReference type="Pfam" id="PF18052"/>
    </source>
</evidence>
<dbReference type="EMBL" id="CACTIH010004119">
    <property type="protein sequence ID" value="CAA2989592.1"/>
    <property type="molecule type" value="Genomic_DNA"/>
</dbReference>
<dbReference type="GO" id="GO:0051607">
    <property type="term" value="P:defense response to virus"/>
    <property type="evidence" value="ECO:0007669"/>
    <property type="project" value="UniProtKB-ARBA"/>
</dbReference>
<dbReference type="InterPro" id="IPR036388">
    <property type="entry name" value="WH-like_DNA-bd_sf"/>
</dbReference>
<dbReference type="PANTHER" id="PTHR23155:SF1238">
    <property type="entry name" value="TOMV SUSCEPTIBLE PROTEIN TM-2"/>
    <property type="match status" value="1"/>
</dbReference>
<dbReference type="Pfam" id="PF18052">
    <property type="entry name" value="Rx_N"/>
    <property type="match status" value="1"/>
</dbReference>
<evidence type="ECO:0000313" key="12">
    <source>
        <dbReference type="Proteomes" id="UP000594638"/>
    </source>
</evidence>
<dbReference type="Gene3D" id="1.10.8.430">
    <property type="entry name" value="Helical domain of apoptotic protease-activating factors"/>
    <property type="match status" value="1"/>
</dbReference>
<dbReference type="Gene3D" id="3.80.10.10">
    <property type="entry name" value="Ribonuclease Inhibitor"/>
    <property type="match status" value="1"/>
</dbReference>
<name>A0A8S0SD60_OLEEU</name>
<keyword evidence="4" id="KW-0547">Nucleotide-binding</keyword>
<dbReference type="GO" id="GO:0098542">
    <property type="term" value="P:defense response to other organism"/>
    <property type="evidence" value="ECO:0007669"/>
    <property type="project" value="TreeGrafter"/>
</dbReference>
<dbReference type="SUPFAM" id="SSF52540">
    <property type="entry name" value="P-loop containing nucleoside triphosphate hydrolases"/>
    <property type="match status" value="1"/>
</dbReference>
<evidence type="ECO:0000259" key="10">
    <source>
        <dbReference type="Pfam" id="PF23598"/>
    </source>
</evidence>
<dbReference type="InterPro" id="IPR055414">
    <property type="entry name" value="LRR_R13L4/SHOC2-like"/>
</dbReference>
<dbReference type="Gene3D" id="1.10.10.10">
    <property type="entry name" value="Winged helix-like DNA-binding domain superfamily/Winged helix DNA-binding domain"/>
    <property type="match status" value="1"/>
</dbReference>
<evidence type="ECO:0000256" key="4">
    <source>
        <dbReference type="ARBA" id="ARBA00022741"/>
    </source>
</evidence>
<dbReference type="Pfam" id="PF00931">
    <property type="entry name" value="NB-ARC"/>
    <property type="match status" value="1"/>
</dbReference>
<comment type="caution">
    <text evidence="11">The sequence shown here is derived from an EMBL/GenBank/DDBJ whole genome shotgun (WGS) entry which is preliminary data.</text>
</comment>
<keyword evidence="12" id="KW-1185">Reference proteome</keyword>